<organism evidence="2 3">
    <name type="scientific">Streptomyces paromomycinus</name>
    <name type="common">Streptomyces rimosus subsp. paromomycinus</name>
    <dbReference type="NCBI Taxonomy" id="92743"/>
    <lineage>
        <taxon>Bacteria</taxon>
        <taxon>Bacillati</taxon>
        <taxon>Actinomycetota</taxon>
        <taxon>Actinomycetes</taxon>
        <taxon>Kitasatosporales</taxon>
        <taxon>Streptomycetaceae</taxon>
        <taxon>Streptomyces</taxon>
    </lineage>
</organism>
<feature type="transmembrane region" description="Helical" evidence="1">
    <location>
        <begin position="12"/>
        <end position="31"/>
    </location>
</feature>
<evidence type="ECO:0000313" key="2">
    <source>
        <dbReference type="EMBL" id="GCD44784.1"/>
    </source>
</evidence>
<keyword evidence="1" id="KW-0472">Membrane</keyword>
<gene>
    <name evidence="2" type="ORF">GKJPGBOP_04498</name>
</gene>
<name>A0A401W5Z7_STREY</name>
<evidence type="ECO:0000256" key="1">
    <source>
        <dbReference type="SAM" id="Phobius"/>
    </source>
</evidence>
<keyword evidence="1" id="KW-1133">Transmembrane helix</keyword>
<reference evidence="2 3" key="1">
    <citation type="submission" date="2018-11" db="EMBL/GenBank/DDBJ databases">
        <title>Whole genome sequence of Streptomyces paromomycinus NBRC 15454(T).</title>
        <authorList>
            <person name="Komaki H."/>
            <person name="Tamura T."/>
        </authorList>
    </citation>
    <scope>NUCLEOTIDE SEQUENCE [LARGE SCALE GENOMIC DNA]</scope>
    <source>
        <strain evidence="2 3">NBRC 15454</strain>
    </source>
</reference>
<sequence length="34" mass="3687">MRIRFRCPLEPADFAALGVLTACVVVIAAVLHSF</sequence>
<accession>A0A401W5Z7</accession>
<comment type="caution">
    <text evidence="2">The sequence shown here is derived from an EMBL/GenBank/DDBJ whole genome shotgun (WGS) entry which is preliminary data.</text>
</comment>
<keyword evidence="3" id="KW-1185">Reference proteome</keyword>
<keyword evidence="1" id="KW-0812">Transmembrane</keyword>
<dbReference type="Proteomes" id="UP000286746">
    <property type="component" value="Unassembled WGS sequence"/>
</dbReference>
<evidence type="ECO:0000313" key="3">
    <source>
        <dbReference type="Proteomes" id="UP000286746"/>
    </source>
</evidence>
<dbReference type="AlphaFoldDB" id="A0A401W5Z7"/>
<dbReference type="EMBL" id="BHZD01000001">
    <property type="protein sequence ID" value="GCD44784.1"/>
    <property type="molecule type" value="Genomic_DNA"/>
</dbReference>
<protein>
    <submittedName>
        <fullName evidence="2">Uncharacterized protein</fullName>
    </submittedName>
</protein>
<proteinExistence type="predicted"/>